<name>U9URW8_RHIID</name>
<organism evidence="1">
    <name type="scientific">Rhizophagus irregularis (strain DAOM 181602 / DAOM 197198 / MUCL 43194)</name>
    <name type="common">Arbuscular mycorrhizal fungus</name>
    <name type="synonym">Glomus intraradices</name>
    <dbReference type="NCBI Taxonomy" id="747089"/>
    <lineage>
        <taxon>Eukaryota</taxon>
        <taxon>Fungi</taxon>
        <taxon>Fungi incertae sedis</taxon>
        <taxon>Mucoromycota</taxon>
        <taxon>Glomeromycotina</taxon>
        <taxon>Glomeromycetes</taxon>
        <taxon>Glomerales</taxon>
        <taxon>Glomeraceae</taxon>
        <taxon>Rhizophagus</taxon>
    </lineage>
</organism>
<gene>
    <name evidence="1" type="ORF">GLOINDRAFT_20816</name>
</gene>
<evidence type="ECO:0000313" key="1">
    <source>
        <dbReference type="EMBL" id="ESA18331.1"/>
    </source>
</evidence>
<accession>U9URW8</accession>
<dbReference type="AlphaFoldDB" id="U9URW8"/>
<dbReference type="HOGENOM" id="CLU_2528590_0_0_1"/>
<protein>
    <submittedName>
        <fullName evidence="1">Uncharacterized protein</fullName>
    </submittedName>
</protein>
<dbReference type="EMBL" id="KI279313">
    <property type="protein sequence ID" value="ESA18331.1"/>
    <property type="molecule type" value="Genomic_DNA"/>
</dbReference>
<reference evidence="1" key="1">
    <citation type="submission" date="2013-07" db="EMBL/GenBank/DDBJ databases">
        <title>The genome of an arbuscular mycorrhizal fungus provides insights into the evolution of the oldest plant symbiosis.</title>
        <authorList>
            <consortium name="DOE Joint Genome Institute"/>
            <person name="Tisserant E."/>
            <person name="Malbreil M."/>
            <person name="Kuo A."/>
            <person name="Kohler A."/>
            <person name="Symeonidi A."/>
            <person name="Balestrini R."/>
            <person name="Charron P."/>
            <person name="Duensing N."/>
            <person name="Frei-dit-Frey N."/>
            <person name="Gianinazzi-Pearson V."/>
            <person name="Gilbert B."/>
            <person name="Handa Y."/>
            <person name="Hijri M."/>
            <person name="Kaul R."/>
            <person name="Kawaguchi M."/>
            <person name="Krajinski F."/>
            <person name="Lammers P."/>
            <person name="Lapierre D."/>
            <person name="Masclaux F.G."/>
            <person name="Murat C."/>
            <person name="Morin E."/>
            <person name="Ndikumana S."/>
            <person name="Pagni M."/>
            <person name="Petitpierre D."/>
            <person name="Requena N."/>
            <person name="Rosikiewicz P."/>
            <person name="Riley R."/>
            <person name="Saito K."/>
            <person name="San Clemente H."/>
            <person name="Shapiro H."/>
            <person name="van Tuinen D."/>
            <person name="Becard G."/>
            <person name="Bonfante P."/>
            <person name="Paszkowski U."/>
            <person name="Shachar-Hill Y."/>
            <person name="Young J.P."/>
            <person name="Sanders I.R."/>
            <person name="Henrissat B."/>
            <person name="Rensing S.A."/>
            <person name="Grigoriev I.V."/>
            <person name="Corradi N."/>
            <person name="Roux C."/>
            <person name="Martin F."/>
        </authorList>
    </citation>
    <scope>NUCLEOTIDE SEQUENCE</scope>
    <source>
        <strain evidence="1">DAOM 197198</strain>
    </source>
</reference>
<sequence>MLQLDILTNLRKWGQVIAFKIKTQKKGMPVKWFSTSWSLKQCKKRERFQAIVMDIIQDCGQRKLIVYFNTWMSLDKTLNTDFTF</sequence>
<proteinExistence type="predicted"/>